<keyword evidence="2" id="KW-1185">Reference proteome</keyword>
<evidence type="ECO:0000313" key="2">
    <source>
        <dbReference type="Proteomes" id="UP001153642"/>
    </source>
</evidence>
<dbReference type="RefSeq" id="WP_277898980.1">
    <property type="nucleotide sequence ID" value="NZ_JAPMUA010000002.1"/>
</dbReference>
<comment type="caution">
    <text evidence="1">The sequence shown here is derived from an EMBL/GenBank/DDBJ whole genome shotgun (WGS) entry which is preliminary data.</text>
</comment>
<accession>A0ABT6FR74</accession>
<dbReference type="EMBL" id="JAPMUA010000002">
    <property type="protein sequence ID" value="MDG3585764.1"/>
    <property type="molecule type" value="Genomic_DNA"/>
</dbReference>
<reference evidence="1" key="1">
    <citation type="submission" date="2022-11" db="EMBL/GenBank/DDBJ databases">
        <title>High-quality draft genome sequence of Galbibacter sp. strain CMA-7.</title>
        <authorList>
            <person name="Wei L."/>
            <person name="Dong C."/>
            <person name="Shao Z."/>
        </authorList>
    </citation>
    <scope>NUCLEOTIDE SEQUENCE</scope>
    <source>
        <strain evidence="1">CMA-7</strain>
    </source>
</reference>
<dbReference type="Proteomes" id="UP001153642">
    <property type="component" value="Unassembled WGS sequence"/>
</dbReference>
<sequence length="168" mass="19797">MATKQQTTWIPAMRDVIENEDLTFLNKKEIWFLTNKRLPKEDKIAWDTFDNWSKGRAINMNDEIGRTIQDMLLEADIRMKQSIGKKMLDKSTERSWQKMAWLLERKYKEFNNKVIQLPQHAPQIFIDARNSKDEDMINNILNGGLLKDAKPIAQLKENNNENDNDNDS</sequence>
<organism evidence="1 2">
    <name type="scientific">Galbibacter pacificus</name>
    <dbReference type="NCBI Taxonomy" id="2996052"/>
    <lineage>
        <taxon>Bacteria</taxon>
        <taxon>Pseudomonadati</taxon>
        <taxon>Bacteroidota</taxon>
        <taxon>Flavobacteriia</taxon>
        <taxon>Flavobacteriales</taxon>
        <taxon>Flavobacteriaceae</taxon>
        <taxon>Galbibacter</taxon>
    </lineage>
</organism>
<gene>
    <name evidence="1" type="ORF">OSR52_07770</name>
</gene>
<evidence type="ECO:0000313" key="1">
    <source>
        <dbReference type="EMBL" id="MDG3585764.1"/>
    </source>
</evidence>
<name>A0ABT6FR74_9FLAO</name>
<proteinExistence type="predicted"/>
<protein>
    <submittedName>
        <fullName evidence="1">Uncharacterized protein</fullName>
    </submittedName>
</protein>